<evidence type="ECO:0000259" key="6">
    <source>
        <dbReference type="PROSITE" id="PS51935"/>
    </source>
</evidence>
<dbReference type="GO" id="GO:0006508">
    <property type="term" value="P:proteolysis"/>
    <property type="evidence" value="ECO:0007669"/>
    <property type="project" value="UniProtKB-KW"/>
</dbReference>
<dbReference type="GO" id="GO:0008234">
    <property type="term" value="F:cysteine-type peptidase activity"/>
    <property type="evidence" value="ECO:0007669"/>
    <property type="project" value="UniProtKB-KW"/>
</dbReference>
<feature type="domain" description="NlpC/P60" evidence="6">
    <location>
        <begin position="39"/>
        <end position="160"/>
    </location>
</feature>
<gene>
    <name evidence="7" type="ORF">I532_20986</name>
</gene>
<feature type="chain" id="PRO_5039646668" evidence="5">
    <location>
        <begin position="25"/>
        <end position="327"/>
    </location>
</feature>
<reference evidence="7 8" key="1">
    <citation type="submission" date="2013-03" db="EMBL/GenBank/DDBJ databases">
        <title>Assembly of a new bacterial strain Brevibacillus borstelensis AK1.</title>
        <authorList>
            <person name="Rajan I."/>
            <person name="PoliReddy D."/>
            <person name="Sugumar T."/>
            <person name="Rathinam K."/>
            <person name="Alqarawi S."/>
            <person name="Khalil A.B."/>
            <person name="Sivakumar N."/>
        </authorList>
    </citation>
    <scope>NUCLEOTIDE SEQUENCE [LARGE SCALE GENOMIC DNA]</scope>
    <source>
        <strain evidence="7 8">AK1</strain>
    </source>
</reference>
<evidence type="ECO:0000256" key="5">
    <source>
        <dbReference type="SAM" id="SignalP"/>
    </source>
</evidence>
<dbReference type="Proteomes" id="UP000012081">
    <property type="component" value="Unassembled WGS sequence"/>
</dbReference>
<dbReference type="SUPFAM" id="SSF54001">
    <property type="entry name" value="Cysteine proteinases"/>
    <property type="match status" value="2"/>
</dbReference>
<accession>M8DBN9</accession>
<proteinExistence type="inferred from homology"/>
<evidence type="ECO:0000313" key="7">
    <source>
        <dbReference type="EMBL" id="EMT50828.1"/>
    </source>
</evidence>
<feature type="domain" description="NlpC/P60" evidence="6">
    <location>
        <begin position="181"/>
        <end position="327"/>
    </location>
</feature>
<dbReference type="PATRIC" id="fig|1300222.3.peg.4417"/>
<dbReference type="PANTHER" id="PTHR47053:SF1">
    <property type="entry name" value="MUREIN DD-ENDOPEPTIDASE MEPH-RELATED"/>
    <property type="match status" value="1"/>
</dbReference>
<keyword evidence="8" id="KW-1185">Reference proteome</keyword>
<dbReference type="InterPro" id="IPR000064">
    <property type="entry name" value="NLP_P60_dom"/>
</dbReference>
<dbReference type="Pfam" id="PF00877">
    <property type="entry name" value="NLPC_P60"/>
    <property type="match status" value="2"/>
</dbReference>
<keyword evidence="2" id="KW-0645">Protease</keyword>
<dbReference type="RefSeq" id="WP_003390824.1">
    <property type="nucleotide sequence ID" value="NZ_APBN01000012.1"/>
</dbReference>
<dbReference type="PROSITE" id="PS51935">
    <property type="entry name" value="NLPC_P60"/>
    <property type="match status" value="2"/>
</dbReference>
<dbReference type="InterPro" id="IPR051202">
    <property type="entry name" value="Peptidase_C40"/>
</dbReference>
<dbReference type="PANTHER" id="PTHR47053">
    <property type="entry name" value="MUREIN DD-ENDOPEPTIDASE MEPH-RELATED"/>
    <property type="match status" value="1"/>
</dbReference>
<evidence type="ECO:0000256" key="3">
    <source>
        <dbReference type="ARBA" id="ARBA00022801"/>
    </source>
</evidence>
<keyword evidence="5" id="KW-0732">Signal</keyword>
<keyword evidence="4" id="KW-0788">Thiol protease</keyword>
<dbReference type="OrthoDB" id="9813118at2"/>
<organism evidence="7 8">
    <name type="scientific">Brevibacillus borstelensis AK1</name>
    <dbReference type="NCBI Taxonomy" id="1300222"/>
    <lineage>
        <taxon>Bacteria</taxon>
        <taxon>Bacillati</taxon>
        <taxon>Bacillota</taxon>
        <taxon>Bacilli</taxon>
        <taxon>Bacillales</taxon>
        <taxon>Paenibacillaceae</taxon>
        <taxon>Brevibacillus</taxon>
    </lineage>
</organism>
<evidence type="ECO:0000256" key="4">
    <source>
        <dbReference type="ARBA" id="ARBA00022807"/>
    </source>
</evidence>
<name>M8DBN9_9BACL</name>
<feature type="signal peptide" evidence="5">
    <location>
        <begin position="1"/>
        <end position="24"/>
    </location>
</feature>
<evidence type="ECO:0000256" key="2">
    <source>
        <dbReference type="ARBA" id="ARBA00022670"/>
    </source>
</evidence>
<comment type="caution">
    <text evidence="7">The sequence shown here is derived from an EMBL/GenBank/DDBJ whole genome shotgun (WGS) entry which is preliminary data.</text>
</comment>
<dbReference type="STRING" id="1300222.I532_20986"/>
<dbReference type="EMBL" id="APBN01000012">
    <property type="protein sequence ID" value="EMT50828.1"/>
    <property type="molecule type" value="Genomic_DNA"/>
</dbReference>
<keyword evidence="3 7" id="KW-0378">Hydrolase</keyword>
<dbReference type="InterPro" id="IPR038765">
    <property type="entry name" value="Papain-like_cys_pep_sf"/>
</dbReference>
<evidence type="ECO:0000313" key="8">
    <source>
        <dbReference type="Proteomes" id="UP000012081"/>
    </source>
</evidence>
<dbReference type="AlphaFoldDB" id="M8DBN9"/>
<dbReference type="Gene3D" id="3.90.1720.10">
    <property type="entry name" value="endopeptidase domain like (from Nostoc punctiforme)"/>
    <property type="match status" value="2"/>
</dbReference>
<protein>
    <submittedName>
        <fullName evidence="7">Gamma-DL-glutamyl hydrolase</fullName>
    </submittedName>
</protein>
<evidence type="ECO:0000256" key="1">
    <source>
        <dbReference type="ARBA" id="ARBA00007074"/>
    </source>
</evidence>
<sequence length="327" mass="35957">MTKRDWIQKSTVAVMLGTSLLMFAENGQAAEASDDSQLSGKSEQVAALAQSLLGKDYKYGAEGPTQFGSAGLATYIFGKVGVTIEDTIAELYRSGKTVSKDQVKAGDLLFFSSKGTGNPNFMGIYVGNDRFIYSSQGEDEVVEKRLSAYTGKLVGVRSFLTDGTGTSNPAPVKPPVNNDAESKGDKVIEAGKKYLGTPYQYGSTRSNKDTMDCSEFTMWAYRDGLGIDMGRGGARSQANYVKQHGHYTYDMKQLKKGDLVFFMSYRGWKESDYKGVDPLKQSITHVGIYMGDDKLLQTFSKESGGVKITNFSDTHWEYRFIMGGRPY</sequence>
<comment type="similarity">
    <text evidence="1">Belongs to the peptidase C40 family.</text>
</comment>